<accession>A0A5N5KBC1</accession>
<feature type="repeat" description="PPR" evidence="3">
    <location>
        <begin position="114"/>
        <end position="148"/>
    </location>
</feature>
<evidence type="ECO:0000313" key="5">
    <source>
        <dbReference type="Proteomes" id="UP000326939"/>
    </source>
</evidence>
<dbReference type="PANTHER" id="PTHR47926:SF456">
    <property type="entry name" value="PENTATRICOPEPTIDE REPEAT-CONTAINING PROTEIN ELI1, CHLOROPLASTIC"/>
    <property type="match status" value="1"/>
</dbReference>
<comment type="caution">
    <text evidence="4">The sequence shown here is derived from an EMBL/GenBank/DDBJ whole genome shotgun (WGS) entry which is preliminary data.</text>
</comment>
<dbReference type="GO" id="GO:0003729">
    <property type="term" value="F:mRNA binding"/>
    <property type="evidence" value="ECO:0007669"/>
    <property type="project" value="UniProtKB-ARBA"/>
</dbReference>
<feature type="repeat" description="PPR" evidence="3">
    <location>
        <begin position="444"/>
        <end position="478"/>
    </location>
</feature>
<dbReference type="InterPro" id="IPR046848">
    <property type="entry name" value="E_motif"/>
</dbReference>
<dbReference type="NCBIfam" id="TIGR00756">
    <property type="entry name" value="PPR"/>
    <property type="match status" value="5"/>
</dbReference>
<evidence type="ECO:0000313" key="4">
    <source>
        <dbReference type="EMBL" id="KAB5526975.1"/>
    </source>
</evidence>
<dbReference type="Pfam" id="PF13041">
    <property type="entry name" value="PPR_2"/>
    <property type="match status" value="1"/>
</dbReference>
<dbReference type="InterPro" id="IPR002885">
    <property type="entry name" value="PPR_rpt"/>
</dbReference>
<dbReference type="PROSITE" id="PS51375">
    <property type="entry name" value="PPR"/>
    <property type="match status" value="5"/>
</dbReference>
<dbReference type="GO" id="GO:0009451">
    <property type="term" value="P:RNA modification"/>
    <property type="evidence" value="ECO:0007669"/>
    <property type="project" value="InterPro"/>
</dbReference>
<feature type="repeat" description="PPR" evidence="3">
    <location>
        <begin position="342"/>
        <end position="376"/>
    </location>
</feature>
<dbReference type="Pfam" id="PF20431">
    <property type="entry name" value="E_motif"/>
    <property type="match status" value="1"/>
</dbReference>
<dbReference type="InterPro" id="IPR011990">
    <property type="entry name" value="TPR-like_helical_dom_sf"/>
</dbReference>
<proteinExistence type="inferred from homology"/>
<protein>
    <submittedName>
        <fullName evidence="4">Uncharacterized protein</fullName>
    </submittedName>
</protein>
<name>A0A5N5KBC1_9ROSI</name>
<dbReference type="Proteomes" id="UP000326939">
    <property type="component" value="Chromosome 14"/>
</dbReference>
<dbReference type="Gene3D" id="1.25.40.10">
    <property type="entry name" value="Tetratricopeptide repeat domain"/>
    <property type="match status" value="4"/>
</dbReference>
<reference evidence="5" key="1">
    <citation type="journal article" date="2019" name="Gigascience">
        <title>De novo genome assembly of the endangered Acer yangbiense, a plant species with extremely small populations endemic to Yunnan Province, China.</title>
        <authorList>
            <person name="Yang J."/>
            <person name="Wariss H.M."/>
            <person name="Tao L."/>
            <person name="Zhang R."/>
            <person name="Yun Q."/>
            <person name="Hollingsworth P."/>
            <person name="Dao Z."/>
            <person name="Luo G."/>
            <person name="Guo H."/>
            <person name="Ma Y."/>
            <person name="Sun W."/>
        </authorList>
    </citation>
    <scope>NUCLEOTIDE SEQUENCE [LARGE SCALE GENOMIC DNA]</scope>
    <source>
        <strain evidence="5">cv. br00</strain>
    </source>
</reference>
<feature type="repeat" description="PPR" evidence="3">
    <location>
        <begin position="215"/>
        <end position="249"/>
    </location>
</feature>
<dbReference type="EMBL" id="VDCV01000014">
    <property type="protein sequence ID" value="KAB5526975.1"/>
    <property type="molecule type" value="Genomic_DNA"/>
</dbReference>
<feature type="repeat" description="PPR" evidence="3">
    <location>
        <begin position="280"/>
        <end position="314"/>
    </location>
</feature>
<organism evidence="4 5">
    <name type="scientific">Salix brachista</name>
    <dbReference type="NCBI Taxonomy" id="2182728"/>
    <lineage>
        <taxon>Eukaryota</taxon>
        <taxon>Viridiplantae</taxon>
        <taxon>Streptophyta</taxon>
        <taxon>Embryophyta</taxon>
        <taxon>Tracheophyta</taxon>
        <taxon>Spermatophyta</taxon>
        <taxon>Magnoliopsida</taxon>
        <taxon>eudicotyledons</taxon>
        <taxon>Gunneridae</taxon>
        <taxon>Pentapetalae</taxon>
        <taxon>rosids</taxon>
        <taxon>fabids</taxon>
        <taxon>Malpighiales</taxon>
        <taxon>Salicaceae</taxon>
        <taxon>Saliceae</taxon>
        <taxon>Salix</taxon>
    </lineage>
</organism>
<dbReference type="InterPro" id="IPR046960">
    <property type="entry name" value="PPR_At4g14850-like_plant"/>
</dbReference>
<evidence type="ECO:0000256" key="2">
    <source>
        <dbReference type="ARBA" id="ARBA00022737"/>
    </source>
</evidence>
<keyword evidence="5" id="KW-1185">Reference proteome</keyword>
<dbReference type="AlphaFoldDB" id="A0A5N5KBC1"/>
<dbReference type="Pfam" id="PF01535">
    <property type="entry name" value="PPR"/>
    <property type="match status" value="10"/>
</dbReference>
<evidence type="ECO:0000256" key="3">
    <source>
        <dbReference type="PROSITE-ProRule" id="PRU00708"/>
    </source>
</evidence>
<keyword evidence="2" id="KW-0677">Repeat</keyword>
<comment type="similarity">
    <text evidence="1">Belongs to the PPR family. PCMP-H subfamily.</text>
</comment>
<dbReference type="FunFam" id="1.25.40.10:FF:000690">
    <property type="entry name" value="Pentatricopeptide repeat-containing protein"/>
    <property type="match status" value="1"/>
</dbReference>
<gene>
    <name evidence="4" type="ORF">DKX38_020822</name>
</gene>
<sequence length="654" mass="74060">MRSIDILQLQLSKIELQIRKHFNLMLLTANLNQQPWNSTFPTLILLKKCKSLSDINQIHARLLTTGFIKNTFLTTKIILSFSTSLQAPLIEFARYIFFRHHAFEFNEKEEEEKDPFLWNAIIKTYSHGRDPKEALWLVSLMLENGAFADKFTLSLVLKACSRAGLVKEGMQVHGLLKKLELGSDLFLQNCLISLYVKCGYLVGARLLFDRMPKRDSVTYNSMIDGYVKGGRIDLARAVFDCIPLEERNLISWNSLISGYAQFEDGISVAWQLFEKMPERDLISWNSMIDGCVKCGRMEDAQALFDTMPNRDIVSWANMIDGYAKNGRVDIARCFFDEMPERDVVACNAMMGGYLQNGYCVEALGIFYGMQSDGNFSPDNATLLIALSAIAQLGHIEKGIAIHCYIEEIGFSLDGRLGVALIDMYSKCGSIENAMMLFENIKEKSVDHWNAIIGGLAIHGLGELAFDFLMEMKRMRVEPDDITFIGILHACGHAGLVKEGMMCFELMRRVYKVEPKLQHYGCMVDILGRAGHMEEARHFVQEMPVEPNDVIWRSLLSACKTHESFNVGQPVAENLIRLDSPSPSSYVLVSNMYAGLGKWSDVRKVRAMMKGKNLKKIPGCSWIELEGLVHAFFVQDKSHPEITEIHSIINDQFRA</sequence>
<evidence type="ECO:0000256" key="1">
    <source>
        <dbReference type="ARBA" id="ARBA00006643"/>
    </source>
</evidence>
<dbReference type="PANTHER" id="PTHR47926">
    <property type="entry name" value="PENTATRICOPEPTIDE REPEAT-CONTAINING PROTEIN"/>
    <property type="match status" value="1"/>
</dbReference>